<dbReference type="Gene3D" id="3.40.50.720">
    <property type="entry name" value="NAD(P)-binding Rossmann-like Domain"/>
    <property type="match status" value="1"/>
</dbReference>
<evidence type="ECO:0000313" key="4">
    <source>
        <dbReference type="Proteomes" id="UP001241926"/>
    </source>
</evidence>
<evidence type="ECO:0000313" key="3">
    <source>
        <dbReference type="EMBL" id="MDL2078396.1"/>
    </source>
</evidence>
<keyword evidence="4" id="KW-1185">Reference proteome</keyword>
<dbReference type="Pfam" id="PF03807">
    <property type="entry name" value="F420_oxidored"/>
    <property type="match status" value="1"/>
</dbReference>
<keyword evidence="1" id="KW-0560">Oxidoreductase</keyword>
<evidence type="ECO:0000256" key="1">
    <source>
        <dbReference type="ARBA" id="ARBA00023002"/>
    </source>
</evidence>
<dbReference type="EMBL" id="JASJUS010000016">
    <property type="protein sequence ID" value="MDL2078396.1"/>
    <property type="molecule type" value="Genomic_DNA"/>
</dbReference>
<protein>
    <submittedName>
        <fullName evidence="3">NAD(P)-binding domain-containing protein</fullName>
    </submittedName>
</protein>
<dbReference type="InterPro" id="IPR036291">
    <property type="entry name" value="NAD(P)-bd_dom_sf"/>
</dbReference>
<name>A0ABT7J0N6_9ACTN</name>
<dbReference type="PANTHER" id="PTHR14239">
    <property type="entry name" value="DUDULIN-RELATED"/>
    <property type="match status" value="1"/>
</dbReference>
<accession>A0ABT7J0N6</accession>
<dbReference type="SUPFAM" id="SSF51735">
    <property type="entry name" value="NAD(P)-binding Rossmann-fold domains"/>
    <property type="match status" value="1"/>
</dbReference>
<sequence>MRIGLLGTGNVARALAHGWKAAGHDVLLGSRRPDERKDLGLPVAGLDETAAHAEVLVNATPGNVSVELLRSIGAPALAGTLLIDVGVGMSDDYSELSHPNSSLGEQIQAAFPDTPVVKTLCTMDATAMTSPQGLAGPSTVFLSGDDAEAKRATGELLTDLGWPPESRLDIGGITSARGQEHFAFLFMGIANALGSHTFNIQVVAKA</sequence>
<proteinExistence type="predicted"/>
<gene>
    <name evidence="3" type="ORF">QNN03_18340</name>
</gene>
<comment type="caution">
    <text evidence="3">The sequence shown here is derived from an EMBL/GenBank/DDBJ whole genome shotgun (WGS) entry which is preliminary data.</text>
</comment>
<organism evidence="3 4">
    <name type="scientific">Streptomyces fuscus</name>
    <dbReference type="NCBI Taxonomy" id="3048495"/>
    <lineage>
        <taxon>Bacteria</taxon>
        <taxon>Bacillati</taxon>
        <taxon>Actinomycetota</taxon>
        <taxon>Actinomycetes</taxon>
        <taxon>Kitasatosporales</taxon>
        <taxon>Streptomycetaceae</taxon>
        <taxon>Streptomyces</taxon>
    </lineage>
</organism>
<dbReference type="InterPro" id="IPR051267">
    <property type="entry name" value="STEAP_metalloreductase"/>
</dbReference>
<dbReference type="InterPro" id="IPR028939">
    <property type="entry name" value="P5C_Rdtase_cat_N"/>
</dbReference>
<feature type="domain" description="Pyrroline-5-carboxylate reductase catalytic N-terminal" evidence="2">
    <location>
        <begin position="2"/>
        <end position="87"/>
    </location>
</feature>
<reference evidence="3 4" key="1">
    <citation type="submission" date="2023-05" db="EMBL/GenBank/DDBJ databases">
        <title>Streptomyces fuscus sp. nov., a brown-black pigment producing actinomyces isolated from dry sand of Sea duck farm.</title>
        <authorList>
            <person name="Xie J."/>
            <person name="Shen N."/>
        </authorList>
    </citation>
    <scope>NUCLEOTIDE SEQUENCE [LARGE SCALE GENOMIC DNA]</scope>
    <source>
        <strain evidence="3 4">GXMU-J15</strain>
    </source>
</reference>
<dbReference type="RefSeq" id="WP_285433715.1">
    <property type="nucleotide sequence ID" value="NZ_JASJUS010000016.1"/>
</dbReference>
<dbReference type="Proteomes" id="UP001241926">
    <property type="component" value="Unassembled WGS sequence"/>
</dbReference>
<evidence type="ECO:0000259" key="2">
    <source>
        <dbReference type="Pfam" id="PF03807"/>
    </source>
</evidence>